<dbReference type="InterPro" id="IPR000594">
    <property type="entry name" value="ThiF_NAD_FAD-bd"/>
</dbReference>
<name>W8T893_PEPAC</name>
<dbReference type="eggNOG" id="COG0476">
    <property type="taxonomic scope" value="Bacteria"/>
</dbReference>
<dbReference type="GO" id="GO:0061503">
    <property type="term" value="F:tRNA threonylcarbamoyladenosine dehydratase"/>
    <property type="evidence" value="ECO:0007669"/>
    <property type="project" value="TreeGrafter"/>
</dbReference>
<dbReference type="Gene3D" id="3.40.50.720">
    <property type="entry name" value="NAD(P)-binding Rossmann-like Domain"/>
    <property type="match status" value="1"/>
</dbReference>
<keyword evidence="3" id="KW-1185">Reference proteome</keyword>
<evidence type="ECO:0000313" key="2">
    <source>
        <dbReference type="EMBL" id="AHM57095.1"/>
    </source>
</evidence>
<accession>W8T893</accession>
<dbReference type="STRING" id="1286171.EAL2_c18030"/>
<dbReference type="RefSeq" id="WP_025436051.1">
    <property type="nucleotide sequence ID" value="NZ_CP007452.1"/>
</dbReference>
<dbReference type="AlphaFoldDB" id="W8T893"/>
<dbReference type="PANTHER" id="PTHR43267:SF1">
    <property type="entry name" value="TRNA THREONYLCARBAMOYLADENOSINE DEHYDRATASE"/>
    <property type="match status" value="1"/>
</dbReference>
<protein>
    <submittedName>
        <fullName evidence="2">Molybdopterin converting factor, subunit 2</fullName>
    </submittedName>
</protein>
<dbReference type="EMBL" id="CP007452">
    <property type="protein sequence ID" value="AHM57095.1"/>
    <property type="molecule type" value="Genomic_DNA"/>
</dbReference>
<dbReference type="Proteomes" id="UP000019591">
    <property type="component" value="Chromosome"/>
</dbReference>
<dbReference type="OrthoDB" id="9804286at2"/>
<organism evidence="2 3">
    <name type="scientific">Peptoclostridium acidaminophilum DSM 3953</name>
    <dbReference type="NCBI Taxonomy" id="1286171"/>
    <lineage>
        <taxon>Bacteria</taxon>
        <taxon>Bacillati</taxon>
        <taxon>Bacillota</taxon>
        <taxon>Clostridia</taxon>
        <taxon>Peptostreptococcales</taxon>
        <taxon>Peptoclostridiaceae</taxon>
        <taxon>Peptoclostridium</taxon>
    </lineage>
</organism>
<evidence type="ECO:0000259" key="1">
    <source>
        <dbReference type="Pfam" id="PF00899"/>
    </source>
</evidence>
<dbReference type="InterPro" id="IPR035985">
    <property type="entry name" value="Ubiquitin-activating_enz"/>
</dbReference>
<gene>
    <name evidence="2" type="primary">moaE</name>
    <name evidence="2" type="ORF">EAL2_c18030</name>
</gene>
<sequence>MRYTKDIGAISMQEHELIRNKKILVAGCGSVGGFVIEGFARLGVGRMMAVDNEAFVISNLNRQPFSTEKNIGKEKVYVARERVKEINSDVLFSGINDDIRSVKIEGVDFIFDCSSNMDTKLFLRELSNETSTPLVSASIGGWKGAVCICPPKGELFEREYAAYARELLEKGSMTYFTASFAASIMIARTLQVIIGRTELGEGETIRFDMENFKF</sequence>
<dbReference type="GO" id="GO:0008641">
    <property type="term" value="F:ubiquitin-like modifier activating enzyme activity"/>
    <property type="evidence" value="ECO:0007669"/>
    <property type="project" value="InterPro"/>
</dbReference>
<feature type="domain" description="THIF-type NAD/FAD binding fold" evidence="1">
    <location>
        <begin position="6"/>
        <end position="209"/>
    </location>
</feature>
<proteinExistence type="predicted"/>
<dbReference type="PANTHER" id="PTHR43267">
    <property type="entry name" value="TRNA THREONYLCARBAMOYLADENOSINE DEHYDRATASE"/>
    <property type="match status" value="1"/>
</dbReference>
<dbReference type="InterPro" id="IPR045886">
    <property type="entry name" value="ThiF/MoeB/HesA"/>
</dbReference>
<dbReference type="SUPFAM" id="SSF69572">
    <property type="entry name" value="Activating enzymes of the ubiquitin-like proteins"/>
    <property type="match status" value="1"/>
</dbReference>
<dbReference type="PATRIC" id="fig|1286171.3.peg.1762"/>
<reference evidence="2 3" key="1">
    <citation type="journal article" date="2014" name="Genome Announc.">
        <title>Complete Genome Sequence of Amino Acid-Utilizing Eubacterium acidaminophilum al-2 (DSM 3953).</title>
        <authorList>
            <person name="Poehlein A."/>
            <person name="Andreesen J.R."/>
            <person name="Daniel R."/>
        </authorList>
    </citation>
    <scope>NUCLEOTIDE SEQUENCE [LARGE SCALE GENOMIC DNA]</scope>
    <source>
        <strain evidence="2 3">DSM 3953</strain>
    </source>
</reference>
<dbReference type="KEGG" id="eac:EAL2_c18030"/>
<dbReference type="Pfam" id="PF00899">
    <property type="entry name" value="ThiF"/>
    <property type="match status" value="1"/>
</dbReference>
<dbReference type="HOGENOM" id="CLU_013325_10_4_9"/>
<dbReference type="GO" id="GO:0061504">
    <property type="term" value="P:cyclic threonylcarbamoyladenosine biosynthetic process"/>
    <property type="evidence" value="ECO:0007669"/>
    <property type="project" value="TreeGrafter"/>
</dbReference>
<evidence type="ECO:0000313" key="3">
    <source>
        <dbReference type="Proteomes" id="UP000019591"/>
    </source>
</evidence>